<accession>A0A9J6PDD6</accession>
<sequence>MNINDYRDYLQETSFYHLKNCMLSHENKEYFSCAIWGAVFIESFLNQLSYDLDISNSKSYDLNGSIQRLNQYNKNHSATFPSIPNEIIQRCDNIRSTRNRLVHHTGLPKTTLVEDAKFITAGIEVILNWYKTFSTPKHEKINEQIIEKPDNKVPVFLSTITPHTPEQEYFIQTIIYKLESIGIKIVRANLTVYDKHDPIGKIRELMSQCKGAVILGLEKSHAYFLREKEGTSHETEEVHRKYTSGWLHLEGGLANALGLKVFVLCQHDVCSDGIFDRVWNTYTVADINTPLDEDSQELNLFLDHVKSWTNSELNSLK</sequence>
<dbReference type="Proteomes" id="UP001056429">
    <property type="component" value="Unassembled WGS sequence"/>
</dbReference>
<protein>
    <recommendedName>
        <fullName evidence="3">TIR domain-containing protein</fullName>
    </recommendedName>
</protein>
<reference evidence="1" key="2">
    <citation type="submission" date="2021-04" db="EMBL/GenBank/DDBJ databases">
        <authorList>
            <person name="Dong X."/>
        </authorList>
    </citation>
    <scope>NUCLEOTIDE SEQUENCE</scope>
    <source>
        <strain evidence="1">ZWT</strain>
    </source>
</reference>
<evidence type="ECO:0000313" key="2">
    <source>
        <dbReference type="Proteomes" id="UP001056429"/>
    </source>
</evidence>
<dbReference type="AlphaFoldDB" id="A0A9J6PDD6"/>
<gene>
    <name evidence="1" type="ORF">KDK92_23980</name>
</gene>
<dbReference type="RefSeq" id="WP_250861957.1">
    <property type="nucleotide sequence ID" value="NZ_JAGSOJ010000007.1"/>
</dbReference>
<evidence type="ECO:0008006" key="3">
    <source>
        <dbReference type="Google" id="ProtNLM"/>
    </source>
</evidence>
<proteinExistence type="predicted"/>
<dbReference type="EMBL" id="JAGSOJ010000007">
    <property type="protein sequence ID" value="MCM1992789.1"/>
    <property type="molecule type" value="Genomic_DNA"/>
</dbReference>
<reference evidence="1" key="1">
    <citation type="journal article" date="2021" name="mSystems">
        <title>Bacteria and Archaea Synergistically Convert Glycine Betaine to Biogenic Methane in the Formosa Cold Seep of the South China Sea.</title>
        <authorList>
            <person name="Li L."/>
            <person name="Zhang W."/>
            <person name="Zhang S."/>
            <person name="Song L."/>
            <person name="Sun Q."/>
            <person name="Zhang H."/>
            <person name="Xiang H."/>
            <person name="Dong X."/>
        </authorList>
    </citation>
    <scope>NUCLEOTIDE SEQUENCE</scope>
    <source>
        <strain evidence="1">ZWT</strain>
    </source>
</reference>
<name>A0A9J6PDD6_9CLOT</name>
<organism evidence="1 2">
    <name type="scientific">Oceanirhabdus seepicola</name>
    <dbReference type="NCBI Taxonomy" id="2828781"/>
    <lineage>
        <taxon>Bacteria</taxon>
        <taxon>Bacillati</taxon>
        <taxon>Bacillota</taxon>
        <taxon>Clostridia</taxon>
        <taxon>Eubacteriales</taxon>
        <taxon>Clostridiaceae</taxon>
        <taxon>Oceanirhabdus</taxon>
    </lineage>
</organism>
<comment type="caution">
    <text evidence="1">The sequence shown here is derived from an EMBL/GenBank/DDBJ whole genome shotgun (WGS) entry which is preliminary data.</text>
</comment>
<keyword evidence="2" id="KW-1185">Reference proteome</keyword>
<evidence type="ECO:0000313" key="1">
    <source>
        <dbReference type="EMBL" id="MCM1992789.1"/>
    </source>
</evidence>